<sequence>YKPFPLGRSFMLNSRHAAAAHAVVNVKSLAVIFVNNTTDGVLIIPKHFHVGNITEATDSGYL</sequence>
<accession>A0AAN6SAQ7</accession>
<protein>
    <submittedName>
        <fullName evidence="1">Uncharacterized protein</fullName>
    </submittedName>
</protein>
<dbReference type="AlphaFoldDB" id="A0AAN6SAQ7"/>
<gene>
    <name evidence="1" type="ORF">QBC32DRAFT_388366</name>
</gene>
<feature type="non-terminal residue" evidence="1">
    <location>
        <position position="62"/>
    </location>
</feature>
<comment type="caution">
    <text evidence="1">The sequence shown here is derived from an EMBL/GenBank/DDBJ whole genome shotgun (WGS) entry which is preliminary data.</text>
</comment>
<dbReference type="Proteomes" id="UP001303222">
    <property type="component" value="Unassembled WGS sequence"/>
</dbReference>
<reference evidence="1" key="1">
    <citation type="journal article" date="2023" name="Mol. Phylogenet. Evol.">
        <title>Genome-scale phylogeny and comparative genomics of the fungal order Sordariales.</title>
        <authorList>
            <person name="Hensen N."/>
            <person name="Bonometti L."/>
            <person name="Westerberg I."/>
            <person name="Brannstrom I.O."/>
            <person name="Guillou S."/>
            <person name="Cros-Aarteil S."/>
            <person name="Calhoun S."/>
            <person name="Haridas S."/>
            <person name="Kuo A."/>
            <person name="Mondo S."/>
            <person name="Pangilinan J."/>
            <person name="Riley R."/>
            <person name="LaButti K."/>
            <person name="Andreopoulos B."/>
            <person name="Lipzen A."/>
            <person name="Chen C."/>
            <person name="Yan M."/>
            <person name="Daum C."/>
            <person name="Ng V."/>
            <person name="Clum A."/>
            <person name="Steindorff A."/>
            <person name="Ohm R.A."/>
            <person name="Martin F."/>
            <person name="Silar P."/>
            <person name="Natvig D.O."/>
            <person name="Lalanne C."/>
            <person name="Gautier V."/>
            <person name="Ament-Velasquez S.L."/>
            <person name="Kruys A."/>
            <person name="Hutchinson M.I."/>
            <person name="Powell A.J."/>
            <person name="Barry K."/>
            <person name="Miller A.N."/>
            <person name="Grigoriev I.V."/>
            <person name="Debuchy R."/>
            <person name="Gladieux P."/>
            <person name="Hiltunen Thoren M."/>
            <person name="Johannesson H."/>
        </authorList>
    </citation>
    <scope>NUCLEOTIDE SEQUENCE</scope>
    <source>
        <strain evidence="1">CBS 626.80</strain>
    </source>
</reference>
<evidence type="ECO:0000313" key="2">
    <source>
        <dbReference type="Proteomes" id="UP001303222"/>
    </source>
</evidence>
<reference evidence="1" key="2">
    <citation type="submission" date="2023-06" db="EMBL/GenBank/DDBJ databases">
        <authorList>
            <consortium name="Lawrence Berkeley National Laboratory"/>
            <person name="Mondo S.J."/>
            <person name="Hensen N."/>
            <person name="Bonometti L."/>
            <person name="Westerberg I."/>
            <person name="Brannstrom I.O."/>
            <person name="Guillou S."/>
            <person name="Cros-Aarteil S."/>
            <person name="Calhoun S."/>
            <person name="Haridas S."/>
            <person name="Kuo A."/>
            <person name="Pangilinan J."/>
            <person name="Riley R."/>
            <person name="Labutti K."/>
            <person name="Andreopoulos B."/>
            <person name="Lipzen A."/>
            <person name="Chen C."/>
            <person name="Yanf M."/>
            <person name="Daum C."/>
            <person name="Ng V."/>
            <person name="Clum A."/>
            <person name="Steindorff A."/>
            <person name="Ohm R."/>
            <person name="Martin F."/>
            <person name="Silar P."/>
            <person name="Natvig D."/>
            <person name="Lalanne C."/>
            <person name="Gautier V."/>
            <person name="Ament-Velasquez S.L."/>
            <person name="Kruys A."/>
            <person name="Hutchinson M.I."/>
            <person name="Powell A.J."/>
            <person name="Barry K."/>
            <person name="Miller A.N."/>
            <person name="Grigoriev I.V."/>
            <person name="Debuchy R."/>
            <person name="Gladieux P."/>
            <person name="Thoren M.H."/>
            <person name="Johannesson H."/>
        </authorList>
    </citation>
    <scope>NUCLEOTIDE SEQUENCE</scope>
    <source>
        <strain evidence="1">CBS 626.80</strain>
    </source>
</reference>
<keyword evidence="2" id="KW-1185">Reference proteome</keyword>
<dbReference type="EMBL" id="MU859556">
    <property type="protein sequence ID" value="KAK3946715.1"/>
    <property type="molecule type" value="Genomic_DNA"/>
</dbReference>
<organism evidence="1 2">
    <name type="scientific">Pseudoneurospora amorphoporcata</name>
    <dbReference type="NCBI Taxonomy" id="241081"/>
    <lineage>
        <taxon>Eukaryota</taxon>
        <taxon>Fungi</taxon>
        <taxon>Dikarya</taxon>
        <taxon>Ascomycota</taxon>
        <taxon>Pezizomycotina</taxon>
        <taxon>Sordariomycetes</taxon>
        <taxon>Sordariomycetidae</taxon>
        <taxon>Sordariales</taxon>
        <taxon>Sordariaceae</taxon>
        <taxon>Pseudoneurospora</taxon>
    </lineage>
</organism>
<name>A0AAN6SAQ7_9PEZI</name>
<evidence type="ECO:0000313" key="1">
    <source>
        <dbReference type="EMBL" id="KAK3946715.1"/>
    </source>
</evidence>
<feature type="non-terminal residue" evidence="1">
    <location>
        <position position="1"/>
    </location>
</feature>
<proteinExistence type="predicted"/>